<sequence length="140" mass="16643">MDDNWKAFNLKIEHGLGHKRTLEWERIVKHRIRQNSLNLASENEIERYSDKYFKSLLSEDMIKEIVSVELMPPEISRTFGEKKEKNMEDIEGIESSASEEYDGSDETENSNDVENDYEENFYENEEDDELTEEKDEEGFF</sequence>
<dbReference type="Proteomes" id="UP000002313">
    <property type="component" value="Chromosome X"/>
</dbReference>
<feature type="compositionally biased region" description="Acidic residues" evidence="1">
    <location>
        <begin position="89"/>
        <end position="140"/>
    </location>
</feature>
<keyword evidence="3" id="KW-1185">Reference proteome</keyword>
<evidence type="ECO:0000256" key="1">
    <source>
        <dbReference type="SAM" id="MobiDB-lite"/>
    </source>
</evidence>
<proteinExistence type="predicted"/>
<evidence type="ECO:0000313" key="2">
    <source>
        <dbReference type="EMBL" id="ADM12365.1"/>
    </source>
</evidence>
<name>E0S9I0_ENCIT</name>
<dbReference type="RefSeq" id="XP_003073725.1">
    <property type="nucleotide sequence ID" value="XM_003073679.1"/>
</dbReference>
<protein>
    <recommendedName>
        <fullName evidence="4">DNA-directed RNA polymerase III subunit</fullName>
    </recommendedName>
</protein>
<dbReference type="KEGG" id="ein:Eint_100380"/>
<gene>
    <name evidence="2" type="ORF">Eint_100380</name>
</gene>
<feature type="compositionally biased region" description="Basic and acidic residues" evidence="1">
    <location>
        <begin position="79"/>
        <end position="88"/>
    </location>
</feature>
<feature type="region of interest" description="Disordered" evidence="1">
    <location>
        <begin position="78"/>
        <end position="140"/>
    </location>
</feature>
<organism evidence="2 3">
    <name type="scientific">Encephalitozoon intestinalis (strain ATCC 50506)</name>
    <name type="common">Microsporidian parasite</name>
    <name type="synonym">Septata intestinalis</name>
    <dbReference type="NCBI Taxonomy" id="876142"/>
    <lineage>
        <taxon>Eukaryota</taxon>
        <taxon>Fungi</taxon>
        <taxon>Fungi incertae sedis</taxon>
        <taxon>Microsporidia</taxon>
        <taxon>Unikaryonidae</taxon>
        <taxon>Encephalitozoon</taxon>
    </lineage>
</organism>
<dbReference type="HOGENOM" id="CLU_1875413_0_0_1"/>
<dbReference type="AlphaFoldDB" id="E0S9I0"/>
<dbReference type="EMBL" id="CP001951">
    <property type="protein sequence ID" value="ADM12365.1"/>
    <property type="molecule type" value="Genomic_DNA"/>
</dbReference>
<accession>E0S9I0</accession>
<reference evidence="2 3" key="2">
    <citation type="journal article" date="2012" name="Proc. Natl. Acad. Sci. U.S.A.">
        <title>Gain and loss of multiple functionally related, horizontally transferred genes in the reduced genomes of two microsporidian parasites.</title>
        <authorList>
            <person name="Pombert J.-F."/>
            <person name="Selman M."/>
            <person name="Burki F."/>
            <person name="Bardell F.T."/>
            <person name="Farinelli L."/>
            <person name="Solter L.F."/>
            <person name="Whitman D.W."/>
            <person name="Weiss L.M."/>
            <person name="Corradi N."/>
            <person name="Keeling P.J."/>
        </authorList>
    </citation>
    <scope>NUCLEOTIDE SEQUENCE [LARGE SCALE GENOMIC DNA]</scope>
    <source>
        <strain evidence="2 3">ATCC 50506</strain>
    </source>
</reference>
<evidence type="ECO:0008006" key="4">
    <source>
        <dbReference type="Google" id="ProtNLM"/>
    </source>
</evidence>
<dbReference type="VEuPathDB" id="MicrosporidiaDB:Eint_100380"/>
<dbReference type="GeneID" id="9699429"/>
<dbReference type="OrthoDB" id="2194603at2759"/>
<reference evidence="2 3" key="1">
    <citation type="journal article" date="2010" name="Nat. Commun.">
        <title>The complete sequence of the smallest known nuclear genome from the microsporidian Encephalitozoon intestinalis.</title>
        <authorList>
            <person name="Corradi N."/>
            <person name="Pombert J.-F."/>
            <person name="Farinelli L."/>
            <person name="Didier E.S."/>
            <person name="Keeling P.J."/>
        </authorList>
    </citation>
    <scope>NUCLEOTIDE SEQUENCE [LARGE SCALE GENOMIC DNA]</scope>
    <source>
        <strain evidence="2 3">ATCC 50506</strain>
    </source>
</reference>
<evidence type="ECO:0000313" key="3">
    <source>
        <dbReference type="Proteomes" id="UP000002313"/>
    </source>
</evidence>